<evidence type="ECO:0000313" key="9">
    <source>
        <dbReference type="EMBL" id="CDN40355.1"/>
    </source>
</evidence>
<dbReference type="AlphaFoldDB" id="A0A292II43"/>
<dbReference type="InterPro" id="IPR000100">
    <property type="entry name" value="RNase_P"/>
</dbReference>
<keyword evidence="6 7" id="KW-0694">RNA-binding</keyword>
<evidence type="ECO:0000256" key="4">
    <source>
        <dbReference type="ARBA" id="ARBA00022759"/>
    </source>
</evidence>
<dbReference type="Proteomes" id="UP000261764">
    <property type="component" value="Chromosome I"/>
</dbReference>
<dbReference type="NCBIfam" id="TIGR00188">
    <property type="entry name" value="rnpA"/>
    <property type="match status" value="1"/>
</dbReference>
<dbReference type="EC" id="3.1.26.5" evidence="7 8"/>
<evidence type="ECO:0000256" key="5">
    <source>
        <dbReference type="ARBA" id="ARBA00022801"/>
    </source>
</evidence>
<dbReference type="RefSeq" id="WP_343251699.1">
    <property type="nucleotide sequence ID" value="NZ_HG937516.1"/>
</dbReference>
<comment type="similarity">
    <text evidence="7">Belongs to the RnpA family.</text>
</comment>
<gene>
    <name evidence="7" type="primary">rnpA</name>
    <name evidence="9" type="ORF">MAMA39_02310</name>
</gene>
<keyword evidence="5 7" id="KW-0378">Hydrolase</keyword>
<dbReference type="InterPro" id="IPR020568">
    <property type="entry name" value="Ribosomal_Su5_D2-typ_SF"/>
</dbReference>
<dbReference type="Pfam" id="PF00825">
    <property type="entry name" value="Ribonuclease_P"/>
    <property type="match status" value="1"/>
</dbReference>
<name>A0A292II43_9MOLU</name>
<keyword evidence="4 7" id="KW-0255">Endonuclease</keyword>
<accession>A0A292II43</accession>
<dbReference type="SUPFAM" id="SSF54211">
    <property type="entry name" value="Ribosomal protein S5 domain 2-like"/>
    <property type="match status" value="1"/>
</dbReference>
<dbReference type="GO" id="GO:0000049">
    <property type="term" value="F:tRNA binding"/>
    <property type="evidence" value="ECO:0007669"/>
    <property type="project" value="UniProtKB-UniRule"/>
</dbReference>
<comment type="catalytic activity">
    <reaction evidence="7">
        <text>Endonucleolytic cleavage of RNA, removing 5'-extranucleotides from tRNA precursor.</text>
        <dbReference type="EC" id="3.1.26.5"/>
    </reaction>
</comment>
<dbReference type="GO" id="GO:0030677">
    <property type="term" value="C:ribonuclease P complex"/>
    <property type="evidence" value="ECO:0007669"/>
    <property type="project" value="TreeGrafter"/>
</dbReference>
<dbReference type="GO" id="GO:0001682">
    <property type="term" value="P:tRNA 5'-leader removal"/>
    <property type="evidence" value="ECO:0007669"/>
    <property type="project" value="UniProtKB-UniRule"/>
</dbReference>
<dbReference type="PROSITE" id="PS00648">
    <property type="entry name" value="RIBONUCLEASE_P"/>
    <property type="match status" value="1"/>
</dbReference>
<dbReference type="PANTHER" id="PTHR33992:SF1">
    <property type="entry name" value="RIBONUCLEASE P PROTEIN COMPONENT"/>
    <property type="match status" value="1"/>
</dbReference>
<evidence type="ECO:0000256" key="1">
    <source>
        <dbReference type="ARBA" id="ARBA00002663"/>
    </source>
</evidence>
<keyword evidence="3 7" id="KW-0540">Nuclease</keyword>
<dbReference type="InterPro" id="IPR014721">
    <property type="entry name" value="Ribsml_uS5_D2-typ_fold_subgr"/>
</dbReference>
<dbReference type="EMBL" id="HG937516">
    <property type="protein sequence ID" value="CDN40355.1"/>
    <property type="molecule type" value="Genomic_DNA"/>
</dbReference>
<evidence type="ECO:0000313" key="10">
    <source>
        <dbReference type="Proteomes" id="UP000261764"/>
    </source>
</evidence>
<dbReference type="GO" id="GO:0042781">
    <property type="term" value="F:3'-tRNA processing endoribonuclease activity"/>
    <property type="evidence" value="ECO:0007669"/>
    <property type="project" value="TreeGrafter"/>
</dbReference>
<comment type="subunit">
    <text evidence="7">Consists of a catalytic RNA component (M1 or rnpB) and a protein subunit.</text>
</comment>
<evidence type="ECO:0000256" key="3">
    <source>
        <dbReference type="ARBA" id="ARBA00022722"/>
    </source>
</evidence>
<proteinExistence type="inferred from homology"/>
<dbReference type="Gene3D" id="3.30.230.10">
    <property type="match status" value="1"/>
</dbReference>
<protein>
    <recommendedName>
        <fullName evidence="7 8">Ribonuclease P protein component</fullName>
        <shortName evidence="7">RNase P protein</shortName>
        <shortName evidence="7">RNaseP protein</shortName>
        <ecNumber evidence="7 8">3.1.26.5</ecNumber>
    </recommendedName>
    <alternativeName>
        <fullName evidence="7">Protein C5</fullName>
    </alternativeName>
</protein>
<evidence type="ECO:0000256" key="2">
    <source>
        <dbReference type="ARBA" id="ARBA00022694"/>
    </source>
</evidence>
<dbReference type="InterPro" id="IPR020539">
    <property type="entry name" value="RNase_P_CS"/>
</dbReference>
<organism evidence="9 10">
    <name type="scientific">Mycoplasma amphoriforme A39</name>
    <dbReference type="NCBI Taxonomy" id="572419"/>
    <lineage>
        <taxon>Bacteria</taxon>
        <taxon>Bacillati</taxon>
        <taxon>Mycoplasmatota</taxon>
        <taxon>Mollicutes</taxon>
        <taxon>Mycoplasmataceae</taxon>
        <taxon>Mycoplasma</taxon>
    </lineage>
</organism>
<dbReference type="HAMAP" id="MF_00227">
    <property type="entry name" value="RNase_P"/>
    <property type="match status" value="1"/>
</dbReference>
<reference evidence="9 10" key="1">
    <citation type="journal article" date="2015" name="Clin. Infect. Dis.">
        <title>Genomic Investigations unmask Mycoplasma amphoriforme, a new respiratory pathogen.</title>
        <authorList>
            <person name="Gillespie S.H."/>
            <person name="Ling C.L."/>
            <person name="Oravcova K."/>
            <person name="Pinheiro M."/>
            <person name="Wells L."/>
            <person name="Bryant J.M."/>
            <person name="McHugh T.D."/>
            <person name="Bebear C."/>
            <person name="Webster D."/>
            <person name="Harris S.R."/>
            <person name="Seth-Smith H.M."/>
            <person name="Thomson N.R."/>
        </authorList>
    </citation>
    <scope>NUCLEOTIDE SEQUENCE [LARGE SCALE GENOMIC DNA]</scope>
    <source>
        <strain evidence="9 10">A39</strain>
    </source>
</reference>
<dbReference type="PANTHER" id="PTHR33992">
    <property type="entry name" value="RIBONUCLEASE P PROTEIN COMPONENT"/>
    <property type="match status" value="1"/>
</dbReference>
<comment type="function">
    <text evidence="1 7">RNaseP catalyzes the removal of the 5'-leader sequence from pre-tRNA to produce the mature 5'-terminus. It can also cleave other RNA substrates such as 4.5S RNA. The protein component plays an auxiliary but essential role in vivo by binding to the 5'-leader sequence and broadening the substrate specificity of the ribozyme.</text>
</comment>
<dbReference type="GO" id="GO:0004526">
    <property type="term" value="F:ribonuclease P activity"/>
    <property type="evidence" value="ECO:0007669"/>
    <property type="project" value="UniProtKB-UniRule"/>
</dbReference>
<sequence length="117" mass="13831">MKKKFRLTERKVFASITKSKKKVFSQKYLIHFQENSLPHIRIAIITNKVNFKSAVVRNKIKRQVRTFFDCIQNKNHSLDLLLIINTAFLTGQYDANKKDFLNLINKVINFNKFKKGN</sequence>
<evidence type="ECO:0000256" key="6">
    <source>
        <dbReference type="ARBA" id="ARBA00022884"/>
    </source>
</evidence>
<keyword evidence="10" id="KW-1185">Reference proteome</keyword>
<dbReference type="KEGG" id="mamp:MAMA39_02310"/>
<evidence type="ECO:0000256" key="7">
    <source>
        <dbReference type="HAMAP-Rule" id="MF_00227"/>
    </source>
</evidence>
<evidence type="ECO:0000256" key="8">
    <source>
        <dbReference type="NCBIfam" id="TIGR00188"/>
    </source>
</evidence>
<keyword evidence="2 7" id="KW-0819">tRNA processing</keyword>